<evidence type="ECO:0000256" key="1">
    <source>
        <dbReference type="SAM" id="MobiDB-lite"/>
    </source>
</evidence>
<feature type="compositionally biased region" description="Low complexity" evidence="1">
    <location>
        <begin position="85"/>
        <end position="115"/>
    </location>
</feature>
<feature type="compositionally biased region" description="Low complexity" evidence="1">
    <location>
        <begin position="124"/>
        <end position="134"/>
    </location>
</feature>
<dbReference type="Proteomes" id="UP000194873">
    <property type="component" value="Unassembled WGS sequence"/>
</dbReference>
<feature type="region of interest" description="Disordered" evidence="1">
    <location>
        <begin position="85"/>
        <end position="134"/>
    </location>
</feature>
<accession>A0A2C9ZTS0</accession>
<proteinExistence type="predicted"/>
<reference evidence="2 3" key="1">
    <citation type="submission" date="2017-01" db="EMBL/GenBank/DDBJ databases">
        <title>A new Hymenobacter.</title>
        <authorList>
            <person name="Liang Y."/>
            <person name="Feng F."/>
        </authorList>
    </citation>
    <scope>NUCLEOTIDE SEQUENCE [LARGE SCALE GENOMIC DNA]</scope>
    <source>
        <strain evidence="2">MIMBbqt21</strain>
    </source>
</reference>
<gene>
    <name evidence="2" type="ORF">BXP70_28190</name>
</gene>
<organism evidence="2 3">
    <name type="scientific">Hymenobacter crusticola</name>
    <dbReference type="NCBI Taxonomy" id="1770526"/>
    <lineage>
        <taxon>Bacteria</taxon>
        <taxon>Pseudomonadati</taxon>
        <taxon>Bacteroidota</taxon>
        <taxon>Cytophagia</taxon>
        <taxon>Cytophagales</taxon>
        <taxon>Hymenobacteraceae</taxon>
        <taxon>Hymenobacter</taxon>
    </lineage>
</organism>
<dbReference type="RefSeq" id="WP_086597452.1">
    <property type="nucleotide sequence ID" value="NZ_MTSE01000056.1"/>
</dbReference>
<protein>
    <submittedName>
        <fullName evidence="2">Uncharacterized protein</fullName>
    </submittedName>
</protein>
<name>A0A2C9ZTS0_9BACT</name>
<dbReference type="EMBL" id="MTSE01000056">
    <property type="protein sequence ID" value="OUJ68032.1"/>
    <property type="molecule type" value="Genomic_DNA"/>
</dbReference>
<evidence type="ECO:0000313" key="3">
    <source>
        <dbReference type="Proteomes" id="UP000194873"/>
    </source>
</evidence>
<evidence type="ECO:0000313" key="2">
    <source>
        <dbReference type="EMBL" id="OUJ68032.1"/>
    </source>
</evidence>
<dbReference type="AlphaFoldDB" id="A0A2C9ZTS0"/>
<sequence>MLSFAELPFEDQQEYTERLAAIMPAFCAPEDQLLLNLTRYWGCPDAEGTLQELVSVGLLEKSPAGGYRQPLREWVPATAQVEPSSAPLLAVPQAPPASTAPAPTKLTAPASKPATPTSPPSLPPLRLSRPTVLR</sequence>
<keyword evidence="3" id="KW-1185">Reference proteome</keyword>
<comment type="caution">
    <text evidence="2">The sequence shown here is derived from an EMBL/GenBank/DDBJ whole genome shotgun (WGS) entry which is preliminary data.</text>
</comment>